<dbReference type="AlphaFoldDB" id="A0A1C0B3V0"/>
<dbReference type="Proteomes" id="UP000093281">
    <property type="component" value="Unassembled WGS sequence"/>
</dbReference>
<dbReference type="Pfam" id="PF13624">
    <property type="entry name" value="SurA_N_3"/>
    <property type="match status" value="1"/>
</dbReference>
<evidence type="ECO:0000256" key="7">
    <source>
        <dbReference type="ARBA" id="ARBA00038408"/>
    </source>
</evidence>
<dbReference type="InterPro" id="IPR052029">
    <property type="entry name" value="PpiD_chaperone"/>
</dbReference>
<dbReference type="SUPFAM" id="SSF109998">
    <property type="entry name" value="Triger factor/SurA peptide-binding domain-like"/>
    <property type="match status" value="1"/>
</dbReference>
<sequence length="487" mass="56680">MITWMQRHKRWLVITIWISTIAFVGAGFVGWGSYSYGSKSGVVATIGDREIKFEELNQEYSSLYNQYSQLFGSSFNQEIAKQLRLEDIALSQLLQKRLIMAYGEDLGLKSTEEEVVKEILKYEDFKIDGKFSKEQYIKVLTQNRITPAQFELSLRDAALFQKIQALFTMNVSENSLKNIGKLLFLEDDIEYKILSLNDISVKIDEEKAKEFFEKNRMKYNSQRAYELDIKKLNVKNGTSSEDDIKKYFDRFKSDYKFEDGKLKTFEEARAEVIENLDESNSKKEALTLYMKLKKGEINFDSSKTFSENKLPFLAENIDNVTSLKDGEIGKPFLDNGSFYIVKMIKNIAPKPLSFEEAKTTIYKDALNEERYKLLKEKANSDLSTFKGKVYKNINRESIKAFKDLNENEAQELLSALFITTTKESFVELEDKIVLYRVLDSKFKELSNEDLDLVKPEIESLIENEILVNLLKKLELKYEIKTYMQNKE</sequence>
<dbReference type="OrthoDB" id="9788030at2"/>
<keyword evidence="10" id="KW-0413">Isomerase</keyword>
<evidence type="ECO:0000313" key="11">
    <source>
        <dbReference type="Proteomes" id="UP000093281"/>
    </source>
</evidence>
<dbReference type="InterPro" id="IPR027304">
    <property type="entry name" value="Trigger_fact/SurA_dom_sf"/>
</dbReference>
<dbReference type="STRING" id="544718.AAX25_01601"/>
<reference evidence="11" key="1">
    <citation type="submission" date="2015-05" db="EMBL/GenBank/DDBJ databases">
        <authorList>
            <person name="Rovetto F."/>
            <person name="Cocolin L."/>
            <person name="Illeghems K."/>
            <person name="Van Nieuwerburgh F."/>
            <person name="Houf K."/>
        </authorList>
    </citation>
    <scope>NUCLEOTIDE SEQUENCE [LARGE SCALE GENOMIC DNA]</scope>
    <source>
        <strain evidence="11">DU22</strain>
    </source>
</reference>
<feature type="domain" description="PpiC" evidence="9">
    <location>
        <begin position="240"/>
        <end position="358"/>
    </location>
</feature>
<keyword evidence="2" id="KW-1003">Cell membrane</keyword>
<gene>
    <name evidence="10" type="primary">ppiD</name>
    <name evidence="10" type="ORF">AAX29_01989</name>
</gene>
<keyword evidence="4 8" id="KW-1133">Transmembrane helix</keyword>
<dbReference type="PANTHER" id="PTHR47529">
    <property type="entry name" value="PEPTIDYL-PROLYL CIS-TRANS ISOMERASE D"/>
    <property type="match status" value="1"/>
</dbReference>
<dbReference type="Gene3D" id="1.10.4030.10">
    <property type="entry name" value="Porin chaperone SurA, peptide-binding domain"/>
    <property type="match status" value="1"/>
</dbReference>
<name>A0A1C0B3V0_9BACT</name>
<evidence type="ECO:0000256" key="1">
    <source>
        <dbReference type="ARBA" id="ARBA00004401"/>
    </source>
</evidence>
<evidence type="ECO:0000256" key="2">
    <source>
        <dbReference type="ARBA" id="ARBA00022475"/>
    </source>
</evidence>
<accession>A0A1C0B3V0</accession>
<evidence type="ECO:0000313" key="10">
    <source>
        <dbReference type="EMBL" id="OCL96949.1"/>
    </source>
</evidence>
<evidence type="ECO:0000256" key="6">
    <source>
        <dbReference type="ARBA" id="ARBA00023186"/>
    </source>
</evidence>
<dbReference type="Pfam" id="PF13145">
    <property type="entry name" value="Rotamase_2"/>
    <property type="match status" value="1"/>
</dbReference>
<keyword evidence="6" id="KW-0143">Chaperone</keyword>
<proteinExistence type="inferred from homology"/>
<evidence type="ECO:0000256" key="5">
    <source>
        <dbReference type="ARBA" id="ARBA00023136"/>
    </source>
</evidence>
<protein>
    <submittedName>
        <fullName evidence="10">Peptidyl-prolyl cis-trans isomerase D</fullName>
        <ecNumber evidence="10">5.2.1.8</ecNumber>
    </submittedName>
</protein>
<dbReference type="EMBL" id="LCUJ01000012">
    <property type="protein sequence ID" value="OCL96949.1"/>
    <property type="molecule type" value="Genomic_DNA"/>
</dbReference>
<organism evidence="10 11">
    <name type="scientific">Aliarcobacter thereius</name>
    <dbReference type="NCBI Taxonomy" id="544718"/>
    <lineage>
        <taxon>Bacteria</taxon>
        <taxon>Pseudomonadati</taxon>
        <taxon>Campylobacterota</taxon>
        <taxon>Epsilonproteobacteria</taxon>
        <taxon>Campylobacterales</taxon>
        <taxon>Arcobacteraceae</taxon>
        <taxon>Aliarcobacter</taxon>
    </lineage>
</organism>
<keyword evidence="3 8" id="KW-0812">Transmembrane</keyword>
<dbReference type="GO" id="GO:0005886">
    <property type="term" value="C:plasma membrane"/>
    <property type="evidence" value="ECO:0007669"/>
    <property type="project" value="UniProtKB-SubCell"/>
</dbReference>
<evidence type="ECO:0000256" key="4">
    <source>
        <dbReference type="ARBA" id="ARBA00022989"/>
    </source>
</evidence>
<dbReference type="EC" id="5.2.1.8" evidence="10"/>
<dbReference type="InterPro" id="IPR000297">
    <property type="entry name" value="PPIase_PpiC"/>
</dbReference>
<evidence type="ECO:0000256" key="8">
    <source>
        <dbReference type="SAM" id="Phobius"/>
    </source>
</evidence>
<keyword evidence="5 8" id="KW-0472">Membrane</keyword>
<dbReference type="PATRIC" id="fig|544718.43.peg.1566"/>
<dbReference type="GO" id="GO:0003755">
    <property type="term" value="F:peptidyl-prolyl cis-trans isomerase activity"/>
    <property type="evidence" value="ECO:0007669"/>
    <property type="project" value="UniProtKB-EC"/>
</dbReference>
<feature type="transmembrane region" description="Helical" evidence="8">
    <location>
        <begin position="12"/>
        <end position="34"/>
    </location>
</feature>
<comment type="subcellular location">
    <subcellularLocation>
        <location evidence="1">Cell membrane</location>
        <topology evidence="1">Single-pass type II membrane protein</topology>
    </subcellularLocation>
</comment>
<comment type="caution">
    <text evidence="10">The sequence shown here is derived from an EMBL/GenBank/DDBJ whole genome shotgun (WGS) entry which is preliminary data.</text>
</comment>
<comment type="similarity">
    <text evidence="7">Belongs to the PpiD chaperone family.</text>
</comment>
<evidence type="ECO:0000259" key="9">
    <source>
        <dbReference type="Pfam" id="PF13145"/>
    </source>
</evidence>
<dbReference type="RefSeq" id="WP_066184633.1">
    <property type="nucleotide sequence ID" value="NZ_LCUJ01000012.1"/>
</dbReference>
<dbReference type="PANTHER" id="PTHR47529:SF1">
    <property type="entry name" value="PERIPLASMIC CHAPERONE PPID"/>
    <property type="match status" value="1"/>
</dbReference>
<evidence type="ECO:0000256" key="3">
    <source>
        <dbReference type="ARBA" id="ARBA00022692"/>
    </source>
</evidence>